<proteinExistence type="predicted"/>
<dbReference type="Pfam" id="PF07171">
    <property type="entry name" value="MlrC_C"/>
    <property type="match status" value="1"/>
</dbReference>
<accession>A0A381SAL0</accession>
<dbReference type="InterPro" id="IPR010799">
    <property type="entry name" value="MlrC_C"/>
</dbReference>
<gene>
    <name evidence="2" type="ORF">METZ01_LOCUS53974</name>
</gene>
<protein>
    <recommendedName>
        <fullName evidence="1">Microcystin LR degradation protein MlrC C-terminal domain-containing protein</fullName>
    </recommendedName>
</protein>
<sequence length="103" mass="11742">FYFKNECAVVVINGITIVLTEQRRPFHSLNDFADLGLALKDYRLLVVKSGYLSPELQSIPASSFMVLTDGAVCQHFDTLENKHRQRPIFPFQNPAEFVPTVRN</sequence>
<reference evidence="2" key="1">
    <citation type="submission" date="2018-05" db="EMBL/GenBank/DDBJ databases">
        <authorList>
            <person name="Lanie J.A."/>
            <person name="Ng W.-L."/>
            <person name="Kazmierczak K.M."/>
            <person name="Andrzejewski T.M."/>
            <person name="Davidsen T.M."/>
            <person name="Wayne K.J."/>
            <person name="Tettelin H."/>
            <person name="Glass J.I."/>
            <person name="Rusch D."/>
            <person name="Podicherti R."/>
            <person name="Tsui H.-C.T."/>
            <person name="Winkler M.E."/>
        </authorList>
    </citation>
    <scope>NUCLEOTIDE SEQUENCE</scope>
</reference>
<evidence type="ECO:0000313" key="2">
    <source>
        <dbReference type="EMBL" id="SVA01120.1"/>
    </source>
</evidence>
<feature type="domain" description="Microcystin LR degradation protein MlrC C-terminal" evidence="1">
    <location>
        <begin position="6"/>
        <end position="83"/>
    </location>
</feature>
<dbReference type="EMBL" id="UINC01002872">
    <property type="protein sequence ID" value="SVA01120.1"/>
    <property type="molecule type" value="Genomic_DNA"/>
</dbReference>
<organism evidence="2">
    <name type="scientific">marine metagenome</name>
    <dbReference type="NCBI Taxonomy" id="408172"/>
    <lineage>
        <taxon>unclassified sequences</taxon>
        <taxon>metagenomes</taxon>
        <taxon>ecological metagenomes</taxon>
    </lineage>
</organism>
<feature type="non-terminal residue" evidence="2">
    <location>
        <position position="1"/>
    </location>
</feature>
<dbReference type="AlphaFoldDB" id="A0A381SAL0"/>
<name>A0A381SAL0_9ZZZZ</name>
<evidence type="ECO:0000259" key="1">
    <source>
        <dbReference type="Pfam" id="PF07171"/>
    </source>
</evidence>